<dbReference type="Proteomes" id="UP001154420">
    <property type="component" value="Unassembled WGS sequence"/>
</dbReference>
<accession>A0A9X5BDU9</accession>
<evidence type="ECO:0000256" key="1">
    <source>
        <dbReference type="ARBA" id="ARBA00003238"/>
    </source>
</evidence>
<proteinExistence type="predicted"/>
<comment type="function">
    <text evidence="1">May bind long-chain fatty acids, such as palmitate, and may play a role in lipid transport or fatty acid metabolism.</text>
</comment>
<organism evidence="3 4">
    <name type="scientific">Parablautia muri</name>
    <dbReference type="NCBI Taxonomy" id="2320879"/>
    <lineage>
        <taxon>Bacteria</taxon>
        <taxon>Bacillati</taxon>
        <taxon>Bacillota</taxon>
        <taxon>Clostridia</taxon>
        <taxon>Lachnospirales</taxon>
        <taxon>Lachnospiraceae</taxon>
        <taxon>Parablautia</taxon>
    </lineage>
</organism>
<dbReference type="RefSeq" id="WP_160558881.1">
    <property type="nucleotide sequence ID" value="NZ_QZDT01000004.1"/>
</dbReference>
<dbReference type="PANTHER" id="PTHR33434:SF3">
    <property type="entry name" value="DEGV DOMAIN-CONTAINING PROTEIN YITS"/>
    <property type="match status" value="1"/>
</dbReference>
<dbReference type="InterPro" id="IPR003797">
    <property type="entry name" value="DegV"/>
</dbReference>
<dbReference type="OrthoDB" id="9780660at2"/>
<dbReference type="InterPro" id="IPR050270">
    <property type="entry name" value="DegV_domain_contain"/>
</dbReference>
<dbReference type="Gene3D" id="3.30.1180.10">
    <property type="match status" value="1"/>
</dbReference>
<name>A0A9X5BDU9_9FIRM</name>
<dbReference type="Gene3D" id="2.20.28.50">
    <property type="entry name" value="degv family protein"/>
    <property type="match status" value="1"/>
</dbReference>
<comment type="caution">
    <text evidence="3">The sequence shown here is derived from an EMBL/GenBank/DDBJ whole genome shotgun (WGS) entry which is preliminary data.</text>
</comment>
<dbReference type="InterPro" id="IPR043168">
    <property type="entry name" value="DegV_C"/>
</dbReference>
<dbReference type="PANTHER" id="PTHR33434">
    <property type="entry name" value="DEGV DOMAIN-CONTAINING PROTEIN DR_1986-RELATED"/>
    <property type="match status" value="1"/>
</dbReference>
<sequence length="294" mass="33228">MAFCIITDSASDVPESVIKEYNLYVMPTPVTIEGKDYFDGDTIFPDQFYEIQASGKEIKTYHINQYMFYEHFLPFAKRGDEVLYLCFSTGIAGTYNAAKLAYEQVLEEYPDFKVTIIDTKCASVGYGLVAERVLRMQKNGASKELLIEAAKFFCEHMEHAVTVMELEYLFKGGRLSRTSFLAGTVLDIKPIIVVDDNGSLKAVEKVRGWKKAQKRILDMVGEKGKNLENQVVGVCYGMDREAYESIKKELVDRYHVKGFLEGRVGCAIGAHTGPGILGIVFLNETRDKYEEYLN</sequence>
<dbReference type="GO" id="GO:0008289">
    <property type="term" value="F:lipid binding"/>
    <property type="evidence" value="ECO:0007669"/>
    <property type="project" value="UniProtKB-KW"/>
</dbReference>
<dbReference type="SUPFAM" id="SSF82549">
    <property type="entry name" value="DAK1/DegV-like"/>
    <property type="match status" value="1"/>
</dbReference>
<reference evidence="3" key="1">
    <citation type="submission" date="2018-09" db="EMBL/GenBank/DDBJ databases">
        <title>Murine metabolic-syndrome-specific gut microbial biobank.</title>
        <authorList>
            <person name="Liu C."/>
        </authorList>
    </citation>
    <scope>NUCLEOTIDE SEQUENCE</scope>
    <source>
        <strain evidence="3">D42-62</strain>
    </source>
</reference>
<dbReference type="Pfam" id="PF02645">
    <property type="entry name" value="DegV"/>
    <property type="match status" value="1"/>
</dbReference>
<dbReference type="Gene3D" id="3.40.50.10440">
    <property type="entry name" value="Dihydroxyacetone kinase, domain 1"/>
    <property type="match status" value="1"/>
</dbReference>
<dbReference type="AlphaFoldDB" id="A0A9X5BDU9"/>
<evidence type="ECO:0000313" key="3">
    <source>
        <dbReference type="EMBL" id="NBJ91798.1"/>
    </source>
</evidence>
<dbReference type="NCBIfam" id="TIGR00762">
    <property type="entry name" value="DegV"/>
    <property type="match status" value="1"/>
</dbReference>
<keyword evidence="4" id="KW-1185">Reference proteome</keyword>
<protein>
    <submittedName>
        <fullName evidence="3">DegV family protein</fullName>
    </submittedName>
</protein>
<dbReference type="PROSITE" id="PS51482">
    <property type="entry name" value="DEGV"/>
    <property type="match status" value="1"/>
</dbReference>
<keyword evidence="2" id="KW-0446">Lipid-binding</keyword>
<evidence type="ECO:0000256" key="2">
    <source>
        <dbReference type="ARBA" id="ARBA00023121"/>
    </source>
</evidence>
<evidence type="ECO:0000313" key="4">
    <source>
        <dbReference type="Proteomes" id="UP001154420"/>
    </source>
</evidence>
<dbReference type="EMBL" id="QZDT01000004">
    <property type="protein sequence ID" value="NBJ91798.1"/>
    <property type="molecule type" value="Genomic_DNA"/>
</dbReference>
<gene>
    <name evidence="3" type="ORF">D5281_04125</name>
</gene>